<dbReference type="AlphaFoldDB" id="A0A2A2HBL1"/>
<gene>
    <name evidence="3" type="primary">polX</name>
    <name evidence="2" type="ORF">ASJ82_06235</name>
    <name evidence="3" type="ORF">MSCUN_15840</name>
</gene>
<dbReference type="InterPro" id="IPR050243">
    <property type="entry name" value="PHP_phosphatase"/>
</dbReference>
<feature type="domain" description="Polymerase/histidinol phosphatase N-terminal" evidence="1">
    <location>
        <begin position="7"/>
        <end position="79"/>
    </location>
</feature>
<sequence>MSENKRIDLHTHSLFSDGELLPSELVRRADILGHKAIAITDHVDASNIEVAGKIAQAANDIRDYWDIEVIPGVEITHTPIEVIDKLANKARSLGAEIVVVHGETPVEPVKPGTNMMAAQSPSVDIIGHPGLITEEEVQIAVDNDVALEISYRGGHCLGNGHVAELGLKYGADLVVDTDTHAPGDLIDYKMSEVVALGAGIPESELENVLKKNPEKILKKH</sequence>
<dbReference type="CDD" id="cd07432">
    <property type="entry name" value="PHP_HisPPase"/>
    <property type="match status" value="1"/>
</dbReference>
<dbReference type="InterPro" id="IPR016195">
    <property type="entry name" value="Pol/histidinol_Pase-like"/>
</dbReference>
<dbReference type="NCBIfam" id="NF004981">
    <property type="entry name" value="PRK06361.1"/>
    <property type="match status" value="1"/>
</dbReference>
<name>A0A2A2HBL1_9EURY</name>
<dbReference type="InterPro" id="IPR004013">
    <property type="entry name" value="PHP_dom"/>
</dbReference>
<evidence type="ECO:0000313" key="4">
    <source>
        <dbReference type="Proteomes" id="UP000217528"/>
    </source>
</evidence>
<dbReference type="SUPFAM" id="SSF89550">
    <property type="entry name" value="PHP domain-like"/>
    <property type="match status" value="1"/>
</dbReference>
<dbReference type="GO" id="GO:0008270">
    <property type="term" value="F:zinc ion binding"/>
    <property type="evidence" value="ECO:0007669"/>
    <property type="project" value="TreeGrafter"/>
</dbReference>
<keyword evidence="3" id="KW-0540">Nuclease</keyword>
<comment type="caution">
    <text evidence="2">The sequence shown here is derived from an EMBL/GenBank/DDBJ whole genome shotgun (WGS) entry which is preliminary data.</text>
</comment>
<dbReference type="GO" id="GO:0042578">
    <property type="term" value="F:phosphoric ester hydrolase activity"/>
    <property type="evidence" value="ECO:0007669"/>
    <property type="project" value="TreeGrafter"/>
</dbReference>
<dbReference type="Gene3D" id="3.20.20.140">
    <property type="entry name" value="Metal-dependent hydrolases"/>
    <property type="match status" value="1"/>
</dbReference>
<evidence type="ECO:0000259" key="1">
    <source>
        <dbReference type="SMART" id="SM00481"/>
    </source>
</evidence>
<dbReference type="EMBL" id="LMVN01000026">
    <property type="protein sequence ID" value="PAV06748.1"/>
    <property type="molecule type" value="Genomic_DNA"/>
</dbReference>
<evidence type="ECO:0000313" key="3">
    <source>
        <dbReference type="EMBL" id="PWL07502.1"/>
    </source>
</evidence>
<keyword evidence="3" id="KW-0378">Hydrolase</keyword>
<dbReference type="SMART" id="SM00481">
    <property type="entry name" value="POLIIIAc"/>
    <property type="match status" value="1"/>
</dbReference>
<dbReference type="GO" id="GO:0005829">
    <property type="term" value="C:cytosol"/>
    <property type="evidence" value="ECO:0007669"/>
    <property type="project" value="TreeGrafter"/>
</dbReference>
<organism evidence="2 4">
    <name type="scientific">Methanosphaera cuniculi</name>
    <dbReference type="NCBI Taxonomy" id="1077256"/>
    <lineage>
        <taxon>Archaea</taxon>
        <taxon>Methanobacteriati</taxon>
        <taxon>Methanobacteriota</taxon>
        <taxon>Methanomada group</taxon>
        <taxon>Methanobacteria</taxon>
        <taxon>Methanobacteriales</taxon>
        <taxon>Methanobacteriaceae</taxon>
        <taxon>Methanosphaera</taxon>
    </lineage>
</organism>
<dbReference type="Proteomes" id="UP000246004">
    <property type="component" value="Unassembled WGS sequence"/>
</dbReference>
<dbReference type="Pfam" id="PF02811">
    <property type="entry name" value="PHP"/>
    <property type="match status" value="1"/>
</dbReference>
<dbReference type="GO" id="GO:0004527">
    <property type="term" value="F:exonuclease activity"/>
    <property type="evidence" value="ECO:0007669"/>
    <property type="project" value="UniProtKB-KW"/>
</dbReference>
<reference evidence="3 5" key="1">
    <citation type="submission" date="2016-04" db="EMBL/GenBank/DDBJ databases">
        <title>Genome sequence of Methanosphaera cuniculi DSM 4103.</title>
        <authorList>
            <person name="Poehlein A."/>
            <person name="Seedorf H."/>
            <person name="Daniel R."/>
        </authorList>
    </citation>
    <scope>NUCLEOTIDE SEQUENCE [LARGE SCALE GENOMIC DNA]</scope>
    <source>
        <strain evidence="3 5">DSM 4103</strain>
    </source>
</reference>
<proteinExistence type="predicted"/>
<protein>
    <submittedName>
        <fullName evidence="3">DNA polymerase/3'-5' exonuclease PolX</fullName>
    </submittedName>
</protein>
<evidence type="ECO:0000313" key="2">
    <source>
        <dbReference type="EMBL" id="PAV06748.1"/>
    </source>
</evidence>
<dbReference type="InterPro" id="IPR003141">
    <property type="entry name" value="Pol/His_phosphatase_N"/>
</dbReference>
<dbReference type="PANTHER" id="PTHR36928">
    <property type="entry name" value="PHOSPHATASE YCDX-RELATED"/>
    <property type="match status" value="1"/>
</dbReference>
<evidence type="ECO:0000313" key="5">
    <source>
        <dbReference type="Proteomes" id="UP000246004"/>
    </source>
</evidence>
<dbReference type="Proteomes" id="UP000217528">
    <property type="component" value="Unassembled WGS sequence"/>
</dbReference>
<dbReference type="OrthoDB" id="9968at2157"/>
<dbReference type="RefSeq" id="WP_095609179.1">
    <property type="nucleotide sequence ID" value="NZ_LMVN01000026.1"/>
</dbReference>
<accession>A0A2A2HBL1</accession>
<keyword evidence="3" id="KW-0269">Exonuclease</keyword>
<dbReference type="PANTHER" id="PTHR36928:SF1">
    <property type="entry name" value="PHOSPHATASE YCDX-RELATED"/>
    <property type="match status" value="1"/>
</dbReference>
<reference evidence="2 4" key="2">
    <citation type="journal article" date="2017" name="BMC Genomics">
        <title>Genomic analysis of methanogenic archaea reveals a shift towards energy conservation.</title>
        <authorList>
            <person name="Gilmore S.P."/>
            <person name="Henske J.K."/>
            <person name="Sexton J.A."/>
            <person name="Solomon K.V."/>
            <person name="Seppala S."/>
            <person name="Yoo J.I."/>
            <person name="Huyett L.M."/>
            <person name="Pressman A."/>
            <person name="Cogan J.Z."/>
            <person name="Kivenson V."/>
            <person name="Peng X."/>
            <person name="Tan Y."/>
            <person name="Valentine D.L."/>
            <person name="O'Malley M.A."/>
        </authorList>
    </citation>
    <scope>NUCLEOTIDE SEQUENCE [LARGE SCALE GENOMIC DNA]</scope>
    <source>
        <strain evidence="2 4">1R-7</strain>
    </source>
</reference>
<keyword evidence="4" id="KW-1185">Reference proteome</keyword>
<dbReference type="EMBL" id="LWMS01000048">
    <property type="protein sequence ID" value="PWL07502.1"/>
    <property type="molecule type" value="Genomic_DNA"/>
</dbReference>